<dbReference type="Proteomes" id="UP001396334">
    <property type="component" value="Unassembled WGS sequence"/>
</dbReference>
<dbReference type="EMBL" id="JBBPBN010000012">
    <property type="protein sequence ID" value="KAK9027695.1"/>
    <property type="molecule type" value="Genomic_DNA"/>
</dbReference>
<organism evidence="1 2">
    <name type="scientific">Hibiscus sabdariffa</name>
    <name type="common">roselle</name>
    <dbReference type="NCBI Taxonomy" id="183260"/>
    <lineage>
        <taxon>Eukaryota</taxon>
        <taxon>Viridiplantae</taxon>
        <taxon>Streptophyta</taxon>
        <taxon>Embryophyta</taxon>
        <taxon>Tracheophyta</taxon>
        <taxon>Spermatophyta</taxon>
        <taxon>Magnoliopsida</taxon>
        <taxon>eudicotyledons</taxon>
        <taxon>Gunneridae</taxon>
        <taxon>Pentapetalae</taxon>
        <taxon>rosids</taxon>
        <taxon>malvids</taxon>
        <taxon>Malvales</taxon>
        <taxon>Malvaceae</taxon>
        <taxon>Malvoideae</taxon>
        <taxon>Hibiscus</taxon>
    </lineage>
</organism>
<sequence>MVAVGYDNESLRIYYIVTVSVGCLGRGRMILLRFLDGVEGWKTGNPSKGKCPPCNKGVIDGGCELHDNGKADGG</sequence>
<comment type="caution">
    <text evidence="1">The sequence shown here is derived from an EMBL/GenBank/DDBJ whole genome shotgun (WGS) entry which is preliminary data.</text>
</comment>
<gene>
    <name evidence="1" type="ORF">V6N11_067518</name>
</gene>
<proteinExistence type="predicted"/>
<name>A0ABR2SRM1_9ROSI</name>
<evidence type="ECO:0000313" key="1">
    <source>
        <dbReference type="EMBL" id="KAK9027695.1"/>
    </source>
</evidence>
<accession>A0ABR2SRM1</accession>
<evidence type="ECO:0000313" key="2">
    <source>
        <dbReference type="Proteomes" id="UP001396334"/>
    </source>
</evidence>
<reference evidence="1 2" key="1">
    <citation type="journal article" date="2024" name="G3 (Bethesda)">
        <title>Genome assembly of Hibiscus sabdariffa L. provides insights into metabolisms of medicinal natural products.</title>
        <authorList>
            <person name="Kim T."/>
        </authorList>
    </citation>
    <scope>NUCLEOTIDE SEQUENCE [LARGE SCALE GENOMIC DNA]</scope>
    <source>
        <strain evidence="1">TK-2024</strain>
        <tissue evidence="1">Old leaves</tissue>
    </source>
</reference>
<protein>
    <submittedName>
        <fullName evidence="1">Uncharacterized protein</fullName>
    </submittedName>
</protein>
<keyword evidence="2" id="KW-1185">Reference proteome</keyword>